<dbReference type="SMART" id="SM00902">
    <property type="entry name" value="Fe_hyd_SSU"/>
    <property type="match status" value="1"/>
</dbReference>
<proteinExistence type="predicted"/>
<dbReference type="InterPro" id="IPR004108">
    <property type="entry name" value="Fe_hydrogenase_lsu_C"/>
</dbReference>
<evidence type="ECO:0000256" key="2">
    <source>
        <dbReference type="ARBA" id="ARBA00023004"/>
    </source>
</evidence>
<dbReference type="NCBIfam" id="TIGR02512">
    <property type="entry name" value="FeFe_hydrog_A"/>
    <property type="match status" value="1"/>
</dbReference>
<dbReference type="SUPFAM" id="SSF53920">
    <property type="entry name" value="Fe-only hydrogenase"/>
    <property type="match status" value="1"/>
</dbReference>
<evidence type="ECO:0000259" key="4">
    <source>
        <dbReference type="PROSITE" id="PS51379"/>
    </source>
</evidence>
<organism evidence="5 6">
    <name type="scientific">Enterocloster alcoholdehydrogenati</name>
    <dbReference type="NCBI Taxonomy" id="2547410"/>
    <lineage>
        <taxon>Bacteria</taxon>
        <taxon>Bacillati</taxon>
        <taxon>Bacillota</taxon>
        <taxon>Clostridia</taxon>
        <taxon>Lachnospirales</taxon>
        <taxon>Lachnospiraceae</taxon>
        <taxon>Enterocloster</taxon>
    </lineage>
</organism>
<dbReference type="InterPro" id="IPR009016">
    <property type="entry name" value="Fe_hydrogenase"/>
</dbReference>
<dbReference type="InterPro" id="IPR017896">
    <property type="entry name" value="4Fe4S_Fe-S-bd"/>
</dbReference>
<dbReference type="InterPro" id="IPR017900">
    <property type="entry name" value="4Fe4S_Fe_S_CS"/>
</dbReference>
<sequence length="447" mass="48704">MDDKNLNCVFIAANHPSVQKDPSLCANCGHCLSVCTEQIGLMHMAAGNKDRSFCINCGQCTAVCPEKALYVRRHWELVKEAVKDPDKVVIISAAPSVRVGLGECFGGEKGRFVEGKMVSALRALGADYVLDAAFAADLTVMEEGTEFLKRFLTGKGPLPQFTSCCPSWVKYAETFHPEYVNHLSSAKSPISMQGALIKTYFAKEKGIDPQTIVSVAIAPCAAKKAEIAREEMCSSSMYWKIPGLRDNDYVLTTAELAEWMDQQGLDLDSLEPSEFDGLMGQSSGAGLIFGNTGGVMEAAVRMAYSAVNRQDPPPFILEYESVRGMEQVKCASLLLGEKKLNLAVIYGTKAAHEMLESGEIKKFDFVEVMTCPGGCISGAGQPGCKVVPVPDSVRNARIRSLYGADQMRKIRNALDNGEVKTLYDTFLGNPMSPLSEQLLHTHYYSRA</sequence>
<dbReference type="PANTHER" id="PTHR11615">
    <property type="entry name" value="NITRATE, FORMATE, IRON DEHYDROGENASE"/>
    <property type="match status" value="1"/>
</dbReference>
<dbReference type="RefSeq" id="WP_390469760.1">
    <property type="nucleotide sequence ID" value="NZ_BAABXL010000001.1"/>
</dbReference>
<keyword evidence="1" id="KW-0479">Metal-binding</keyword>
<gene>
    <name evidence="5" type="ORF">F130042H8_18410</name>
</gene>
<feature type="domain" description="4Fe-4S ferredoxin-type" evidence="4">
    <location>
        <begin position="45"/>
        <end position="74"/>
    </location>
</feature>
<reference evidence="5 6" key="1">
    <citation type="submission" date="2024-04" db="EMBL/GenBank/DDBJ databases">
        <title>Defined microbial consortia suppress multidrug-resistant proinflammatory Enterobacteriaceae via ecological control.</title>
        <authorList>
            <person name="Furuichi M."/>
            <person name="Kawaguchi T."/>
            <person name="Pust M."/>
            <person name="Yasuma K."/>
            <person name="Plichta D."/>
            <person name="Hasegawa N."/>
            <person name="Ohya T."/>
            <person name="Bhattarai S."/>
            <person name="Sasajima S."/>
            <person name="Aoto Y."/>
            <person name="Tuganbaev T."/>
            <person name="Yaginuma M."/>
            <person name="Ueda M."/>
            <person name="Okahashi N."/>
            <person name="Amafuji K."/>
            <person name="Kiridooshi Y."/>
            <person name="Sugita K."/>
            <person name="Strazar M."/>
            <person name="Skelly A."/>
            <person name="Suda W."/>
            <person name="Hattori M."/>
            <person name="Nakamoto N."/>
            <person name="Caballero S."/>
            <person name="Norman J."/>
            <person name="Olle B."/>
            <person name="Tanoue T."/>
            <person name="Arita M."/>
            <person name="Bucci V."/>
            <person name="Atarashi K."/>
            <person name="Xavier R."/>
            <person name="Honda K."/>
        </authorList>
    </citation>
    <scope>NUCLEOTIDE SEQUENCE [LARGE SCALE GENOMIC DNA]</scope>
    <source>
        <strain evidence="6">f13</strain>
    </source>
</reference>
<feature type="domain" description="4Fe-4S ferredoxin-type" evidence="4">
    <location>
        <begin position="16"/>
        <end position="39"/>
    </location>
</feature>
<dbReference type="Gene3D" id="4.10.260.20">
    <property type="entry name" value="Iron hydrogenase, small subunit"/>
    <property type="match status" value="1"/>
</dbReference>
<dbReference type="SUPFAM" id="SSF54862">
    <property type="entry name" value="4Fe-4S ferredoxins"/>
    <property type="match status" value="1"/>
</dbReference>
<dbReference type="Pfam" id="PF02906">
    <property type="entry name" value="Fe_hyd_lg_C"/>
    <property type="match status" value="1"/>
</dbReference>
<dbReference type="Pfam" id="PF02256">
    <property type="entry name" value="Fe_hyd_SSU"/>
    <property type="match status" value="1"/>
</dbReference>
<comment type="caution">
    <text evidence="5">The sequence shown here is derived from an EMBL/GenBank/DDBJ whole genome shotgun (WGS) entry which is preliminary data.</text>
</comment>
<dbReference type="Pfam" id="PF13237">
    <property type="entry name" value="Fer4_10"/>
    <property type="match status" value="1"/>
</dbReference>
<evidence type="ECO:0000313" key="6">
    <source>
        <dbReference type="Proteomes" id="UP001600894"/>
    </source>
</evidence>
<dbReference type="PROSITE" id="PS00198">
    <property type="entry name" value="4FE4S_FER_1"/>
    <property type="match status" value="1"/>
</dbReference>
<dbReference type="InterPro" id="IPR036991">
    <property type="entry name" value="Fe_hydrogenase_ssu_sf"/>
</dbReference>
<keyword evidence="6" id="KW-1185">Reference proteome</keyword>
<dbReference type="Gene3D" id="3.30.70.20">
    <property type="match status" value="1"/>
</dbReference>
<evidence type="ECO:0000256" key="1">
    <source>
        <dbReference type="ARBA" id="ARBA00022723"/>
    </source>
</evidence>
<protein>
    <submittedName>
        <fullName evidence="5">[FeFe] hydrogenase, group A</fullName>
    </submittedName>
</protein>
<dbReference type="Proteomes" id="UP001600894">
    <property type="component" value="Unassembled WGS sequence"/>
</dbReference>
<dbReference type="InterPro" id="IPR050340">
    <property type="entry name" value="Cytosolic_Fe-S_CAF"/>
</dbReference>
<evidence type="ECO:0000256" key="3">
    <source>
        <dbReference type="ARBA" id="ARBA00023014"/>
    </source>
</evidence>
<evidence type="ECO:0000313" key="5">
    <source>
        <dbReference type="EMBL" id="GAA6268781.1"/>
    </source>
</evidence>
<accession>A0ABQ0AXQ3</accession>
<dbReference type="PROSITE" id="PS51379">
    <property type="entry name" value="4FE4S_FER_2"/>
    <property type="match status" value="2"/>
</dbReference>
<keyword evidence="2" id="KW-0408">Iron</keyword>
<name>A0ABQ0AXQ3_9FIRM</name>
<dbReference type="Gene3D" id="3.40.50.1780">
    <property type="match status" value="1"/>
</dbReference>
<dbReference type="InterPro" id="IPR003149">
    <property type="entry name" value="Fe_hydrogenase_ssu"/>
</dbReference>
<dbReference type="InterPro" id="IPR013352">
    <property type="entry name" value="Fe_hydrogenase_subset"/>
</dbReference>
<dbReference type="EMBL" id="BAABXL010000001">
    <property type="protein sequence ID" value="GAA6268781.1"/>
    <property type="molecule type" value="Genomic_DNA"/>
</dbReference>
<dbReference type="Gene3D" id="3.40.950.10">
    <property type="entry name" value="Fe-only Hydrogenase (Larger Subunit), Chain L, domain 3"/>
    <property type="match status" value="1"/>
</dbReference>
<keyword evidence="3" id="KW-0411">Iron-sulfur</keyword>